<dbReference type="InterPro" id="IPR045079">
    <property type="entry name" value="Oxoprolinase-like"/>
</dbReference>
<accession>A0A6J4I256</accession>
<dbReference type="PANTHER" id="PTHR11365:SF23">
    <property type="entry name" value="HYPOTHETICAL 5-OXOPROLINASE (EUROFUNG)-RELATED"/>
    <property type="match status" value="1"/>
</dbReference>
<dbReference type="AlphaFoldDB" id="A0A6J4I256"/>
<dbReference type="PANTHER" id="PTHR11365">
    <property type="entry name" value="5-OXOPROLINASE RELATED"/>
    <property type="match status" value="1"/>
</dbReference>
<dbReference type="EC" id="3.5.2.14" evidence="3"/>
<keyword evidence="3" id="KW-0378">Hydrolase</keyword>
<dbReference type="GO" id="GO:0047423">
    <property type="term" value="F:N-methylhydantoinase (ATP-hydrolyzing) activity"/>
    <property type="evidence" value="ECO:0007669"/>
    <property type="project" value="UniProtKB-EC"/>
</dbReference>
<feature type="domain" description="Hydantoinase B/oxoprolinase" evidence="2">
    <location>
        <begin position="12"/>
        <end position="552"/>
    </location>
</feature>
<dbReference type="GO" id="GO:0017168">
    <property type="term" value="F:5-oxoprolinase (ATP-hydrolyzing) activity"/>
    <property type="evidence" value="ECO:0007669"/>
    <property type="project" value="TreeGrafter"/>
</dbReference>
<evidence type="ECO:0000313" key="3">
    <source>
        <dbReference type="EMBL" id="CAA9240359.1"/>
    </source>
</evidence>
<proteinExistence type="predicted"/>
<dbReference type="Pfam" id="PF02538">
    <property type="entry name" value="Hydantoinase_B"/>
    <property type="match status" value="1"/>
</dbReference>
<dbReference type="InterPro" id="IPR003692">
    <property type="entry name" value="Hydantoinase_B"/>
</dbReference>
<protein>
    <submittedName>
        <fullName evidence="3">N-methylhydantoinase B</fullName>
        <ecNumber evidence="3">3.5.2.14</ecNumber>
    </submittedName>
</protein>
<dbReference type="GO" id="GO:0006749">
    <property type="term" value="P:glutathione metabolic process"/>
    <property type="evidence" value="ECO:0007669"/>
    <property type="project" value="TreeGrafter"/>
</dbReference>
<name>A0A6J4I256_9CHLR</name>
<feature type="region of interest" description="Disordered" evidence="1">
    <location>
        <begin position="595"/>
        <end position="616"/>
    </location>
</feature>
<gene>
    <name evidence="3" type="ORF">AVDCRST_MAG77-1639</name>
</gene>
<evidence type="ECO:0000256" key="1">
    <source>
        <dbReference type="SAM" id="MobiDB-lite"/>
    </source>
</evidence>
<reference evidence="3" key="1">
    <citation type="submission" date="2020-02" db="EMBL/GenBank/DDBJ databases">
        <authorList>
            <person name="Meier V. D."/>
        </authorList>
    </citation>
    <scope>NUCLEOTIDE SEQUENCE</scope>
    <source>
        <strain evidence="3">AVDCRST_MAG77</strain>
    </source>
</reference>
<dbReference type="GO" id="GO:0005829">
    <property type="term" value="C:cytosol"/>
    <property type="evidence" value="ECO:0007669"/>
    <property type="project" value="TreeGrafter"/>
</dbReference>
<dbReference type="EMBL" id="CADCTC010000095">
    <property type="protein sequence ID" value="CAA9240359.1"/>
    <property type="molecule type" value="Genomic_DNA"/>
</dbReference>
<evidence type="ECO:0000259" key="2">
    <source>
        <dbReference type="Pfam" id="PF02538"/>
    </source>
</evidence>
<sequence>MIMPPPSQMTIDPLTLEVFWSRLIAVVNEQAASLIRTAFSPTVAEAGDISACAFDPRGYLIAQAVTGTPGHINSMARCIRHFLDVYPPETLSPGDVLVTNDPWKTSGHFHDVTVVTPVFRPGSAGQELVAFFGNICHVADIGGRPFSADARELFEEGLFIPITKLFRRGEPNDELLKVIRANVRAPDAVVGDLYAMTAANDVGGERLLEFMDEFGLESIIPLADEVIARSERAMREAITCVPDGTYRNSVTLDGYDRPVTLEVAVTISGDELSVDYAGTSRESGYGINVVMNYTEAYTTFGIKCALAPDVPNNEGSFRPVTITAPEGSILNCRPPAPVAARHIVGQWLPVAVHGALYHAVPDSVLAEGSSNLWITQFNGTWTGDTAGSGQAAGRQGSAVAESDSGEQRFSLLFFNSGGMGARPGADGLSSTAFPSGVQGTPAEIVEARSPLVIHRRELRTDSGGAGELRGGLGHWLEISAPRAARAYRFSPFFDRTENPARGYGGGLPGGRGEYWLQTDSGVERPNPKATVWVEPQTRIVMGLPGGGGIGDPYGRDPGLVREDVRNGLVSSEEACFRYGVVLDGDDAVDLAATERARASSAGRVSGPSGAGHGTAG</sequence>
<organism evidence="3">
    <name type="scientific">uncultured Chloroflexota bacterium</name>
    <dbReference type="NCBI Taxonomy" id="166587"/>
    <lineage>
        <taxon>Bacteria</taxon>
        <taxon>Bacillati</taxon>
        <taxon>Chloroflexota</taxon>
        <taxon>environmental samples</taxon>
    </lineage>
</organism>